<name>A0A1I1XLC5_9BACL</name>
<dbReference type="Pfam" id="PF13404">
    <property type="entry name" value="HTH_AsnC-type"/>
    <property type="match status" value="1"/>
</dbReference>
<keyword evidence="6" id="KW-1185">Reference proteome</keyword>
<keyword evidence="2 5" id="KW-0238">DNA-binding</keyword>
<evidence type="ECO:0000313" key="5">
    <source>
        <dbReference type="EMBL" id="SFE06200.1"/>
    </source>
</evidence>
<dbReference type="InterPro" id="IPR011008">
    <property type="entry name" value="Dimeric_a/b-barrel"/>
</dbReference>
<evidence type="ECO:0000256" key="1">
    <source>
        <dbReference type="ARBA" id="ARBA00023015"/>
    </source>
</evidence>
<dbReference type="SMART" id="SM00344">
    <property type="entry name" value="HTH_ASNC"/>
    <property type="match status" value="1"/>
</dbReference>
<dbReference type="PROSITE" id="PS00519">
    <property type="entry name" value="HTH_ASNC_1"/>
    <property type="match status" value="1"/>
</dbReference>
<dbReference type="SUPFAM" id="SSF46785">
    <property type="entry name" value="Winged helix' DNA-binding domain"/>
    <property type="match status" value="1"/>
</dbReference>
<proteinExistence type="predicted"/>
<dbReference type="InterPro" id="IPR036388">
    <property type="entry name" value="WH-like_DNA-bd_sf"/>
</dbReference>
<evidence type="ECO:0000256" key="3">
    <source>
        <dbReference type="ARBA" id="ARBA00023163"/>
    </source>
</evidence>
<dbReference type="GO" id="GO:0043200">
    <property type="term" value="P:response to amino acid"/>
    <property type="evidence" value="ECO:0007669"/>
    <property type="project" value="TreeGrafter"/>
</dbReference>
<evidence type="ECO:0000259" key="4">
    <source>
        <dbReference type="PROSITE" id="PS50956"/>
    </source>
</evidence>
<dbReference type="OrthoDB" id="529868at2"/>
<evidence type="ECO:0000256" key="2">
    <source>
        <dbReference type="ARBA" id="ARBA00023125"/>
    </source>
</evidence>
<dbReference type="PRINTS" id="PR00033">
    <property type="entry name" value="HTHASNC"/>
</dbReference>
<dbReference type="Gene3D" id="3.30.70.920">
    <property type="match status" value="1"/>
</dbReference>
<dbReference type="STRING" id="1045775.SAMN05216378_2171"/>
<dbReference type="GO" id="GO:0005829">
    <property type="term" value="C:cytosol"/>
    <property type="evidence" value="ECO:0007669"/>
    <property type="project" value="TreeGrafter"/>
</dbReference>
<reference evidence="6" key="1">
    <citation type="submission" date="2016-10" db="EMBL/GenBank/DDBJ databases">
        <authorList>
            <person name="Varghese N."/>
            <person name="Submissions S."/>
        </authorList>
    </citation>
    <scope>NUCLEOTIDE SEQUENCE [LARGE SCALE GENOMIC DNA]</scope>
    <source>
        <strain evidence="6">CGMCC 1.10784</strain>
    </source>
</reference>
<dbReference type="SUPFAM" id="SSF54909">
    <property type="entry name" value="Dimeric alpha+beta barrel"/>
    <property type="match status" value="1"/>
</dbReference>
<dbReference type="InterPro" id="IPR019888">
    <property type="entry name" value="Tscrpt_reg_AsnC-like"/>
</dbReference>
<dbReference type="InterPro" id="IPR019887">
    <property type="entry name" value="Tscrpt_reg_AsnC/Lrp_C"/>
</dbReference>
<dbReference type="PANTHER" id="PTHR30154">
    <property type="entry name" value="LEUCINE-RESPONSIVE REGULATORY PROTEIN"/>
    <property type="match status" value="1"/>
</dbReference>
<dbReference type="InterPro" id="IPR019885">
    <property type="entry name" value="Tscrpt_reg_HTH_AsnC-type_CS"/>
</dbReference>
<gene>
    <name evidence="5" type="ORF">SAMN05216378_2171</name>
</gene>
<dbReference type="Proteomes" id="UP000198855">
    <property type="component" value="Unassembled WGS sequence"/>
</dbReference>
<protein>
    <submittedName>
        <fullName evidence="5">DNA-binding transcriptional regulator, Lrp family</fullName>
    </submittedName>
</protein>
<feature type="domain" description="HTH asnC-type" evidence="4">
    <location>
        <begin position="2"/>
        <end position="63"/>
    </location>
</feature>
<dbReference type="AlphaFoldDB" id="A0A1I1XLC5"/>
<keyword evidence="3" id="KW-0804">Transcription</keyword>
<dbReference type="GO" id="GO:0043565">
    <property type="term" value="F:sequence-specific DNA binding"/>
    <property type="evidence" value="ECO:0007669"/>
    <property type="project" value="InterPro"/>
</dbReference>
<dbReference type="PANTHER" id="PTHR30154:SF34">
    <property type="entry name" value="TRANSCRIPTIONAL REGULATOR AZLB"/>
    <property type="match status" value="1"/>
</dbReference>
<dbReference type="InterPro" id="IPR000485">
    <property type="entry name" value="AsnC-type_HTH_dom"/>
</dbReference>
<accession>A0A1I1XLC5</accession>
<dbReference type="Pfam" id="PF01037">
    <property type="entry name" value="AsnC_trans_reg"/>
    <property type="match status" value="1"/>
</dbReference>
<dbReference type="EMBL" id="FOMT01000002">
    <property type="protein sequence ID" value="SFE06200.1"/>
    <property type="molecule type" value="Genomic_DNA"/>
</dbReference>
<sequence length="148" mass="16966">MLDSIDNLILLRLSQNSRISYTDLAKEVGLSGVAVKERIDRLVNQGIIEQFSIVINAEKLGKKISAYLELEVEPAHLDEILELLKANERVVVLYEMTGPCLLHVHYLVEDMDEVDRFMHESIYSLKGILRVENQILLKRHKNQDGLNI</sequence>
<organism evidence="5 6">
    <name type="scientific">Paenibacillus catalpae</name>
    <dbReference type="NCBI Taxonomy" id="1045775"/>
    <lineage>
        <taxon>Bacteria</taxon>
        <taxon>Bacillati</taxon>
        <taxon>Bacillota</taxon>
        <taxon>Bacilli</taxon>
        <taxon>Bacillales</taxon>
        <taxon>Paenibacillaceae</taxon>
        <taxon>Paenibacillus</taxon>
    </lineage>
</organism>
<dbReference type="RefSeq" id="WP_091184511.1">
    <property type="nucleotide sequence ID" value="NZ_FOMT01000002.1"/>
</dbReference>
<dbReference type="InterPro" id="IPR036390">
    <property type="entry name" value="WH_DNA-bd_sf"/>
</dbReference>
<dbReference type="PROSITE" id="PS50956">
    <property type="entry name" value="HTH_ASNC_2"/>
    <property type="match status" value="1"/>
</dbReference>
<evidence type="ECO:0000313" key="6">
    <source>
        <dbReference type="Proteomes" id="UP000198855"/>
    </source>
</evidence>
<dbReference type="Gene3D" id="1.10.10.10">
    <property type="entry name" value="Winged helix-like DNA-binding domain superfamily/Winged helix DNA-binding domain"/>
    <property type="match status" value="1"/>
</dbReference>
<keyword evidence="1" id="KW-0805">Transcription regulation</keyword>